<dbReference type="AlphaFoldDB" id="A0A9D3WFX1"/>
<sequence length="124" mass="14168">MTVEDFKERCSKESEVAPEDVMVMDPFPTSLISWKDMLVGKENPVKNVSDDGHFLADNFSLTEQDVKKSFVYGVPSIDFSGRIYKLLEKEMSTAVVLKMLGRNLGITALRNRLYGIWKPFKPFQ</sequence>
<keyword evidence="2" id="KW-1185">Reference proteome</keyword>
<proteinExistence type="predicted"/>
<comment type="caution">
    <text evidence="1">The sequence shown here is derived from an EMBL/GenBank/DDBJ whole genome shotgun (WGS) entry which is preliminary data.</text>
</comment>
<dbReference type="OrthoDB" id="1751111at2759"/>
<accession>A0A9D3WFX1</accession>
<gene>
    <name evidence="1" type="ORF">J1N35_006439</name>
</gene>
<reference evidence="1 2" key="1">
    <citation type="journal article" date="2021" name="Plant Biotechnol. J.">
        <title>Multi-omics assisted identification of the key and species-specific regulatory components of drought-tolerant mechanisms in Gossypium stocksii.</title>
        <authorList>
            <person name="Yu D."/>
            <person name="Ke L."/>
            <person name="Zhang D."/>
            <person name="Wu Y."/>
            <person name="Sun Y."/>
            <person name="Mei J."/>
            <person name="Sun J."/>
            <person name="Sun Y."/>
        </authorList>
    </citation>
    <scope>NUCLEOTIDE SEQUENCE [LARGE SCALE GENOMIC DNA]</scope>
    <source>
        <strain evidence="2">cv. E1</strain>
        <tissue evidence="1">Leaf</tissue>
    </source>
</reference>
<protein>
    <submittedName>
        <fullName evidence="1">Uncharacterized protein</fullName>
    </submittedName>
</protein>
<dbReference type="EMBL" id="JAIQCV010000002">
    <property type="protein sequence ID" value="KAH1123279.1"/>
    <property type="molecule type" value="Genomic_DNA"/>
</dbReference>
<organism evidence="1 2">
    <name type="scientific">Gossypium stocksii</name>
    <dbReference type="NCBI Taxonomy" id="47602"/>
    <lineage>
        <taxon>Eukaryota</taxon>
        <taxon>Viridiplantae</taxon>
        <taxon>Streptophyta</taxon>
        <taxon>Embryophyta</taxon>
        <taxon>Tracheophyta</taxon>
        <taxon>Spermatophyta</taxon>
        <taxon>Magnoliopsida</taxon>
        <taxon>eudicotyledons</taxon>
        <taxon>Gunneridae</taxon>
        <taxon>Pentapetalae</taxon>
        <taxon>rosids</taxon>
        <taxon>malvids</taxon>
        <taxon>Malvales</taxon>
        <taxon>Malvaceae</taxon>
        <taxon>Malvoideae</taxon>
        <taxon>Gossypium</taxon>
    </lineage>
</organism>
<name>A0A9D3WFX1_9ROSI</name>
<evidence type="ECO:0000313" key="1">
    <source>
        <dbReference type="EMBL" id="KAH1123279.1"/>
    </source>
</evidence>
<evidence type="ECO:0000313" key="2">
    <source>
        <dbReference type="Proteomes" id="UP000828251"/>
    </source>
</evidence>
<dbReference type="Proteomes" id="UP000828251">
    <property type="component" value="Unassembled WGS sequence"/>
</dbReference>